<evidence type="ECO:0000313" key="3">
    <source>
        <dbReference type="EMBL" id="ACN89264.1"/>
    </source>
</evidence>
<dbReference type="HOGENOM" id="CLU_3056902_0_0_1"/>
<proteinExistence type="predicted"/>
<dbReference type="EMBL" id="FJ750272">
    <property type="protein sequence ID" value="ACN89264.1"/>
    <property type="molecule type" value="Genomic_DNA"/>
</dbReference>
<dbReference type="GO" id="GO:0006396">
    <property type="term" value="P:RNA processing"/>
    <property type="evidence" value="ECO:0007669"/>
    <property type="project" value="InterPro"/>
</dbReference>
<dbReference type="PANTHER" id="PTHR14950:SF37">
    <property type="entry name" value="ENDORIBONUCLEASE DICER"/>
    <property type="match status" value="1"/>
</dbReference>
<dbReference type="PANTHER" id="PTHR14950">
    <property type="entry name" value="DICER-RELATED"/>
    <property type="match status" value="1"/>
</dbReference>
<dbReference type="PROSITE" id="PS50142">
    <property type="entry name" value="RNASE_3_2"/>
    <property type="match status" value="1"/>
</dbReference>
<feature type="domain" description="RNase III" evidence="2">
    <location>
        <begin position="1064"/>
        <end position="1134"/>
    </location>
</feature>
<accession>C7SYH5</accession>
<dbReference type="CDD" id="cd00593">
    <property type="entry name" value="RIBOc"/>
    <property type="match status" value="1"/>
</dbReference>
<keyword evidence="1" id="KW-0378">Hydrolase</keyword>
<evidence type="ECO:0000256" key="1">
    <source>
        <dbReference type="ARBA" id="ARBA00022801"/>
    </source>
</evidence>
<sequence>MNALKATSLLRTAIIPIEGSNADSSHQPYYDTPYDDDDDFDGCSLDGFSLAGGSDDGKPRLMDETDNNNGNGIANQAGDARIIADQVQSFLQSYLPTDPNTKQQPLQPISVLQQYYNTIQYAQNKQAQMKSIKSWYTDKSWGELQDLHWTSRVSIPREVASEWGLIDANAASTGDVKEAVDISSGHLPLSLDVRERLSDLYAGDLLGDLFGKYKVSSITNDGNETVWFKTKNSSRKSATLNALFAMELGTISTFTTSSTASHTTLIDEANSMPIESDRSSMLPIKAKVCPGWVDRLYNLGFGSSTSNQQFKLQSMRYIGALKDQNGELLSSNNPCLVSCVATFLDSEADDSGEVLSVKSMCCRSKEDSLYSLLNQLEATLVSRRDINQQTHAMKSEKDFIQSSLAGVIEYEEILPRWSTSKMESTFFLYELDFHLKRDMRVGTGESNNRINEPMPIPEAFGLDDDVCTRIGIVIGSDLFESIDDINIDLCADFTLPSGTCFSVRMFNRRRLSLSDLMQQIVGVSPKIHLQSGEDPLALMKCFNFILFEDGGKTYGLKPMGEWRETLSKSAAGSVNNGRTHLFVPLLSGPVRETSSIDSSDSIRLGLQIDWRVVWDTVHHKPTHVLRRVGIEDYLLTGISLRTIDSFSSVKRVPSSLLRNRCMTSIGLKNWAFVTKGGESNTFTSLSPLLPANAISNVPSFVKDKFYEYNQLSLAVATYADYYQVMRKAPLRFPEEMLLHTTRIWKHTEHDFTLVSRHYEGISKRRGPRNSVRDLIGEKGYLVPELTVLLPMPRDMMYLCHHDTKFISALERSHLLRRAALRLRSIQRATCQALHYELLVISDADAVRLLNLATSASGSSVNTSERLESLGDAVLLFFIVLNVFAAKSPASDEVEMVLDLFRSVITMQGRNKVLVRAGMRLGMHVLLDCKQKKLSDVFESILGAAYILDSTGCAAVGILNEVGSCFPELGMQQSSEDNWFTGRGPCIREGYPFHRHSEWEDDLRRMNDVLQREQRVNDILQSNLNGLCTLLLDKTESKHRAFVDELQTRQYASLLVRCSLFDDDITEHSGLKCLSILREKLYYVGNSALQLKLVEEIYHHHTEATSGDIHFMKVVMLSDDSMAYILVKNGLHKCLFDRCDDSVCEFQCHMKEAERHGEKFWNKHDGWTLPGGCEEYRRRVQLMSGSINDNKDSPQYVGLAAGRLWGRNAKVPKEITNELMFSMKSICGGLVLALGLNNAWQLLRSFFLELLALSPDEIRNAFSGISSLADVYNKGNR</sequence>
<dbReference type="GO" id="GO:0004525">
    <property type="term" value="F:ribonuclease III activity"/>
    <property type="evidence" value="ECO:0007669"/>
    <property type="project" value="InterPro"/>
</dbReference>
<dbReference type="InterPro" id="IPR000999">
    <property type="entry name" value="RNase_III_dom"/>
</dbReference>
<reference evidence="3" key="1">
    <citation type="journal article" date="2009" name="Nucleic Acids Res.">
        <title>Gene silencing in the marine diatom Phaeodactylum tricornutum.</title>
        <authorList>
            <person name="De Riso V."/>
            <person name="Raniello R."/>
            <person name="Maumus F."/>
            <person name="Rogato A."/>
            <person name="Bowler C."/>
            <person name="Falciatore A."/>
        </authorList>
    </citation>
    <scope>NUCLEOTIDE SEQUENCE</scope>
</reference>
<dbReference type="Gene3D" id="1.10.1520.10">
    <property type="entry name" value="Ribonuclease III domain"/>
    <property type="match status" value="2"/>
</dbReference>
<dbReference type="InterPro" id="IPR036389">
    <property type="entry name" value="RNase_III_sf"/>
</dbReference>
<organism evidence="3">
    <name type="scientific">Thalassiosira pseudonana</name>
    <name type="common">Marine diatom</name>
    <name type="synonym">Cyclotella nana</name>
    <dbReference type="NCBI Taxonomy" id="35128"/>
    <lineage>
        <taxon>Eukaryota</taxon>
        <taxon>Sar</taxon>
        <taxon>Stramenopiles</taxon>
        <taxon>Ochrophyta</taxon>
        <taxon>Bacillariophyta</taxon>
        <taxon>Coscinodiscophyceae</taxon>
        <taxon>Thalassiosirophycidae</taxon>
        <taxon>Thalassiosirales</taxon>
        <taxon>Thalassiosiraceae</taxon>
        <taxon>Thalassiosira</taxon>
    </lineage>
</organism>
<dbReference type="AlphaFoldDB" id="C7SYH5"/>
<dbReference type="SUPFAM" id="SSF69065">
    <property type="entry name" value="RNase III domain-like"/>
    <property type="match status" value="2"/>
</dbReference>
<protein>
    <submittedName>
        <fullName evidence="3">Putative dicer-like protein</fullName>
    </submittedName>
</protein>
<evidence type="ECO:0000259" key="2">
    <source>
        <dbReference type="PROSITE" id="PS50142"/>
    </source>
</evidence>
<name>C7SYH5_THAPS</name>